<dbReference type="PANTHER" id="PTHR11850">
    <property type="entry name" value="HOMEOBOX PROTEIN TRANSCRIPTION FACTORS"/>
    <property type="match status" value="1"/>
</dbReference>
<dbReference type="InterPro" id="IPR050224">
    <property type="entry name" value="TALE_homeobox"/>
</dbReference>
<evidence type="ECO:0000256" key="2">
    <source>
        <dbReference type="ARBA" id="ARBA00023155"/>
    </source>
</evidence>
<accession>A0AAD1UTA6</accession>
<comment type="caution">
    <text evidence="7">The sequence shown here is derived from an EMBL/GenBank/DDBJ whole genome shotgun (WGS) entry which is preliminary data.</text>
</comment>
<name>A0AAD1UTA6_EUPCR</name>
<evidence type="ECO:0000259" key="6">
    <source>
        <dbReference type="PROSITE" id="PS50071"/>
    </source>
</evidence>
<dbReference type="PROSITE" id="PS50071">
    <property type="entry name" value="HOMEOBOX_2"/>
    <property type="match status" value="1"/>
</dbReference>
<reference evidence="7" key="1">
    <citation type="submission" date="2023-07" db="EMBL/GenBank/DDBJ databases">
        <authorList>
            <consortium name="AG Swart"/>
            <person name="Singh M."/>
            <person name="Singh A."/>
            <person name="Seah K."/>
            <person name="Emmerich C."/>
        </authorList>
    </citation>
    <scope>NUCLEOTIDE SEQUENCE</scope>
    <source>
        <strain evidence="7">DP1</strain>
    </source>
</reference>
<dbReference type="SMART" id="SM00389">
    <property type="entry name" value="HOX"/>
    <property type="match status" value="1"/>
</dbReference>
<sequence>MNSPKHPSVSECASESYSQTENGKKSGRLRRPNFSSEIVRLLNQWIQDNPEYPYPNPKEIEILCSQTGLTEKQLKVWFTNTRKRKLKITREAFRMKQNTFIRSQVESNEPVLLKKAPVPTFDQEVQTDPIVQGDLGSYQQDECKEMWPREKRLQSPQKFIKNVIFVAEVVDLNEMCLCDETFAQYLAELGHCDCSSS</sequence>
<gene>
    <name evidence="7" type="ORF">ECRASSUSDP1_LOCUS12649</name>
</gene>
<evidence type="ECO:0000256" key="5">
    <source>
        <dbReference type="SAM" id="MobiDB-lite"/>
    </source>
</evidence>
<feature type="compositionally biased region" description="Polar residues" evidence="5">
    <location>
        <begin position="1"/>
        <end position="21"/>
    </location>
</feature>
<dbReference type="CDD" id="cd00086">
    <property type="entry name" value="homeodomain"/>
    <property type="match status" value="1"/>
</dbReference>
<proteinExistence type="predicted"/>
<dbReference type="Proteomes" id="UP001295684">
    <property type="component" value="Unassembled WGS sequence"/>
</dbReference>
<dbReference type="GO" id="GO:0005634">
    <property type="term" value="C:nucleus"/>
    <property type="evidence" value="ECO:0007669"/>
    <property type="project" value="UniProtKB-SubCell"/>
</dbReference>
<dbReference type="InterPro" id="IPR009057">
    <property type="entry name" value="Homeodomain-like_sf"/>
</dbReference>
<dbReference type="InterPro" id="IPR008422">
    <property type="entry name" value="KN_HD"/>
</dbReference>
<organism evidence="7 8">
    <name type="scientific">Euplotes crassus</name>
    <dbReference type="NCBI Taxonomy" id="5936"/>
    <lineage>
        <taxon>Eukaryota</taxon>
        <taxon>Sar</taxon>
        <taxon>Alveolata</taxon>
        <taxon>Ciliophora</taxon>
        <taxon>Intramacronucleata</taxon>
        <taxon>Spirotrichea</taxon>
        <taxon>Hypotrichia</taxon>
        <taxon>Euplotida</taxon>
        <taxon>Euplotidae</taxon>
        <taxon>Moneuplotes</taxon>
    </lineage>
</organism>
<dbReference type="GO" id="GO:0003677">
    <property type="term" value="F:DNA binding"/>
    <property type="evidence" value="ECO:0007669"/>
    <property type="project" value="UniProtKB-UniRule"/>
</dbReference>
<evidence type="ECO:0000256" key="1">
    <source>
        <dbReference type="ARBA" id="ARBA00023125"/>
    </source>
</evidence>
<dbReference type="Pfam" id="PF05920">
    <property type="entry name" value="Homeobox_KN"/>
    <property type="match status" value="1"/>
</dbReference>
<feature type="region of interest" description="Disordered" evidence="5">
    <location>
        <begin position="1"/>
        <end position="30"/>
    </location>
</feature>
<evidence type="ECO:0000256" key="3">
    <source>
        <dbReference type="ARBA" id="ARBA00023242"/>
    </source>
</evidence>
<dbReference type="GO" id="GO:0006355">
    <property type="term" value="P:regulation of DNA-templated transcription"/>
    <property type="evidence" value="ECO:0007669"/>
    <property type="project" value="InterPro"/>
</dbReference>
<evidence type="ECO:0000313" key="7">
    <source>
        <dbReference type="EMBL" id="CAI2371329.1"/>
    </source>
</evidence>
<dbReference type="Gene3D" id="1.10.10.60">
    <property type="entry name" value="Homeodomain-like"/>
    <property type="match status" value="1"/>
</dbReference>
<keyword evidence="8" id="KW-1185">Reference proteome</keyword>
<keyword evidence="1 4" id="KW-0238">DNA-binding</keyword>
<evidence type="ECO:0000256" key="4">
    <source>
        <dbReference type="PROSITE-ProRule" id="PRU00108"/>
    </source>
</evidence>
<dbReference type="EMBL" id="CAMPGE010012559">
    <property type="protein sequence ID" value="CAI2371329.1"/>
    <property type="molecule type" value="Genomic_DNA"/>
</dbReference>
<feature type="domain" description="Homeobox" evidence="6">
    <location>
        <begin position="25"/>
        <end position="88"/>
    </location>
</feature>
<protein>
    <recommendedName>
        <fullName evidence="6">Homeobox domain-containing protein</fullName>
    </recommendedName>
</protein>
<dbReference type="AlphaFoldDB" id="A0AAD1UTA6"/>
<keyword evidence="2 4" id="KW-0371">Homeobox</keyword>
<feature type="DNA-binding region" description="Homeobox" evidence="4">
    <location>
        <begin position="27"/>
        <end position="89"/>
    </location>
</feature>
<evidence type="ECO:0000313" key="8">
    <source>
        <dbReference type="Proteomes" id="UP001295684"/>
    </source>
</evidence>
<keyword evidence="3 4" id="KW-0539">Nucleus</keyword>
<dbReference type="SUPFAM" id="SSF46689">
    <property type="entry name" value="Homeodomain-like"/>
    <property type="match status" value="1"/>
</dbReference>
<comment type="subcellular location">
    <subcellularLocation>
        <location evidence="4">Nucleus</location>
    </subcellularLocation>
</comment>
<dbReference type="InterPro" id="IPR001356">
    <property type="entry name" value="HD"/>
</dbReference>